<comment type="caution">
    <text evidence="1">The sequence shown here is derived from an EMBL/GenBank/DDBJ whole genome shotgun (WGS) entry which is preliminary data.</text>
</comment>
<proteinExistence type="predicted"/>
<organism evidence="1 2">
    <name type="scientific">Methylophilus aquaticus</name>
    <dbReference type="NCBI Taxonomy" id="1971610"/>
    <lineage>
        <taxon>Bacteria</taxon>
        <taxon>Pseudomonadati</taxon>
        <taxon>Pseudomonadota</taxon>
        <taxon>Betaproteobacteria</taxon>
        <taxon>Nitrosomonadales</taxon>
        <taxon>Methylophilaceae</taxon>
        <taxon>Methylophilus</taxon>
    </lineage>
</organism>
<evidence type="ECO:0000313" key="2">
    <source>
        <dbReference type="Proteomes" id="UP001225906"/>
    </source>
</evidence>
<accession>A0ABT9JSF6</accession>
<protein>
    <submittedName>
        <fullName evidence="1">Uncharacterized protein</fullName>
    </submittedName>
</protein>
<dbReference type="Proteomes" id="UP001225906">
    <property type="component" value="Unassembled WGS sequence"/>
</dbReference>
<keyword evidence="2" id="KW-1185">Reference proteome</keyword>
<gene>
    <name evidence="1" type="ORF">Q9291_06510</name>
</gene>
<dbReference type="RefSeq" id="WP_306389219.1">
    <property type="nucleotide sequence ID" value="NZ_JAVCAP010000013.1"/>
</dbReference>
<sequence>MPFIEPNAAHSDHYMRIPEPMIFDLMRPLGARRGEMEMNALADADARSGDLSWAPELEYAFDDGFALEIELPFENAALSKYKFGLQKTLETDLERGMINGWQSILYKDHGSKYISADVTYIHALRWNARWSSVSLLGLRMHHLNAKPRTDPLLNNSVFYDVSTRLTLGLELNHEVQSGGRWRYRATPQVHYDLTQFYTAQLGWALSNLDGPKKEASVFSMRLIRVF</sequence>
<dbReference type="EMBL" id="JAVCAP010000013">
    <property type="protein sequence ID" value="MDP8567495.1"/>
    <property type="molecule type" value="Genomic_DNA"/>
</dbReference>
<name>A0ABT9JSF6_9PROT</name>
<evidence type="ECO:0000313" key="1">
    <source>
        <dbReference type="EMBL" id="MDP8567495.1"/>
    </source>
</evidence>
<reference evidence="2" key="1">
    <citation type="journal article" date="2019" name="Int. J. Syst. Evol. Microbiol.">
        <title>The Global Catalogue of Microorganisms (GCM) 10K type strain sequencing project: providing services to taxonomists for standard genome sequencing and annotation.</title>
        <authorList>
            <consortium name="The Broad Institute Genomics Platform"/>
            <consortium name="The Broad Institute Genome Sequencing Center for Infectious Disease"/>
            <person name="Wu L."/>
            <person name="Ma J."/>
        </authorList>
    </citation>
    <scope>NUCLEOTIDE SEQUENCE [LARGE SCALE GENOMIC DNA]</scope>
    <source>
        <strain evidence="2">VKM B-3159</strain>
    </source>
</reference>